<feature type="transmembrane region" description="Helical" evidence="1">
    <location>
        <begin position="82"/>
        <end position="103"/>
    </location>
</feature>
<sequence>MSIRLKISDRWNSFWYFQTLGFWLDPVPGKRRRAILAELRENLSEAVAVNGMTSALTELGQPRELARQYVELEPKGRPNWGLGALAVTVVFGLWLFGTLVYILGMLGTLESTGQHQAESSFLGVRLITVFTSSSMGVEFAGFAWPVIIFAVTAFVLFAAPWRVMTGKSRRRAA</sequence>
<dbReference type="RefSeq" id="WP_183511749.1">
    <property type="nucleotide sequence ID" value="NZ_BAABGK010000012.1"/>
</dbReference>
<keyword evidence="1" id="KW-1133">Transmembrane helix</keyword>
<protein>
    <submittedName>
        <fullName evidence="2">Uncharacterized protein</fullName>
    </submittedName>
</protein>
<keyword evidence="3" id="KW-1185">Reference proteome</keyword>
<proteinExistence type="predicted"/>
<accession>A0A839QPA7</accession>
<name>A0A839QPA7_9MICC</name>
<keyword evidence="1" id="KW-0812">Transmembrane</keyword>
<evidence type="ECO:0000256" key="1">
    <source>
        <dbReference type="SAM" id="Phobius"/>
    </source>
</evidence>
<evidence type="ECO:0000313" key="3">
    <source>
        <dbReference type="Proteomes" id="UP000523000"/>
    </source>
</evidence>
<dbReference type="EMBL" id="JACHVS010000001">
    <property type="protein sequence ID" value="MBB2996475.1"/>
    <property type="molecule type" value="Genomic_DNA"/>
</dbReference>
<reference evidence="2 3" key="1">
    <citation type="submission" date="2020-08" db="EMBL/GenBank/DDBJ databases">
        <title>Sequencing the genomes of 1000 actinobacteria strains.</title>
        <authorList>
            <person name="Klenk H.-P."/>
        </authorList>
    </citation>
    <scope>NUCLEOTIDE SEQUENCE [LARGE SCALE GENOMIC DNA]</scope>
    <source>
        <strain evidence="2 3">DSM 22826</strain>
    </source>
</reference>
<feature type="transmembrane region" description="Helical" evidence="1">
    <location>
        <begin position="142"/>
        <end position="161"/>
    </location>
</feature>
<dbReference type="Proteomes" id="UP000523000">
    <property type="component" value="Unassembled WGS sequence"/>
</dbReference>
<dbReference type="AlphaFoldDB" id="A0A839QPA7"/>
<keyword evidence="1" id="KW-0472">Membrane</keyword>
<dbReference type="Pfam" id="PF22564">
    <property type="entry name" value="HAAS"/>
    <property type="match status" value="1"/>
</dbReference>
<gene>
    <name evidence="2" type="ORF">E9229_002666</name>
</gene>
<evidence type="ECO:0000313" key="2">
    <source>
        <dbReference type="EMBL" id="MBB2996475.1"/>
    </source>
</evidence>
<organism evidence="2 3">
    <name type="scientific">Paeniglutamicibacter cryotolerans</name>
    <dbReference type="NCBI Taxonomy" id="670079"/>
    <lineage>
        <taxon>Bacteria</taxon>
        <taxon>Bacillati</taxon>
        <taxon>Actinomycetota</taxon>
        <taxon>Actinomycetes</taxon>
        <taxon>Micrococcales</taxon>
        <taxon>Micrococcaceae</taxon>
        <taxon>Paeniglutamicibacter</taxon>
    </lineage>
</organism>
<comment type="caution">
    <text evidence="2">The sequence shown here is derived from an EMBL/GenBank/DDBJ whole genome shotgun (WGS) entry which is preliminary data.</text>
</comment>